<name>A0A8S4RAF1_9NEOP</name>
<keyword evidence="14" id="KW-1185">Reference proteome</keyword>
<reference evidence="13" key="1">
    <citation type="submission" date="2022-03" db="EMBL/GenBank/DDBJ databases">
        <authorList>
            <person name="Lindestad O."/>
        </authorList>
    </citation>
    <scope>NUCLEOTIDE SEQUENCE</scope>
</reference>
<evidence type="ECO:0000256" key="8">
    <source>
        <dbReference type="ARBA" id="ARBA00023014"/>
    </source>
</evidence>
<feature type="binding site" evidence="11">
    <location>
        <position position="298"/>
    </location>
    <ligand>
        <name>[4Fe-4S] cluster</name>
        <dbReference type="ChEBI" id="CHEBI:49883"/>
    </ligand>
</feature>
<dbReference type="InterPro" id="IPR007238">
    <property type="entry name" value="DNA_primase_lsu_euk/arc"/>
</dbReference>
<keyword evidence="3 10" id="KW-0004">4Fe-4S</keyword>
<dbReference type="GO" id="GO:0006270">
    <property type="term" value="P:DNA replication initiation"/>
    <property type="evidence" value="ECO:0007669"/>
    <property type="project" value="TreeGrafter"/>
</dbReference>
<comment type="cofactor">
    <cofactor evidence="10">
        <name>[4Fe-4S] cluster</name>
        <dbReference type="ChEBI" id="CHEBI:49883"/>
    </cofactor>
    <text evidence="10">Binds 1 [4Fe-4S] cluster.</text>
</comment>
<dbReference type="FunFam" id="1.20.930.80:FF:000001">
    <property type="entry name" value="DNA primase large subunit"/>
    <property type="match status" value="1"/>
</dbReference>
<dbReference type="AlphaFoldDB" id="A0A8S4RAF1"/>
<dbReference type="GO" id="GO:0006269">
    <property type="term" value="P:DNA replication, synthesis of primer"/>
    <property type="evidence" value="ECO:0007669"/>
    <property type="project" value="UniProtKB-KW"/>
</dbReference>
<dbReference type="Gene3D" id="1.20.930.80">
    <property type="match status" value="1"/>
</dbReference>
<dbReference type="InterPro" id="IPR016558">
    <property type="entry name" value="DNA_primase_lsu_euk"/>
</dbReference>
<dbReference type="Pfam" id="PF04104">
    <property type="entry name" value="DNA_primase_lrg"/>
    <property type="match status" value="1"/>
</dbReference>
<dbReference type="PIRSF" id="PIRSF009449">
    <property type="entry name" value="DNA_primase_large_subunit"/>
    <property type="match status" value="1"/>
</dbReference>
<keyword evidence="5 10" id="KW-0235">DNA replication</keyword>
<dbReference type="GO" id="GO:0005658">
    <property type="term" value="C:alpha DNA polymerase:primase complex"/>
    <property type="evidence" value="ECO:0007669"/>
    <property type="project" value="TreeGrafter"/>
</dbReference>
<dbReference type="CDD" id="cd07322">
    <property type="entry name" value="PriL_PriS_Eukaryotic"/>
    <property type="match status" value="1"/>
</dbReference>
<dbReference type="GO" id="GO:0003677">
    <property type="term" value="F:DNA binding"/>
    <property type="evidence" value="ECO:0007669"/>
    <property type="project" value="UniProtKB-UniRule"/>
</dbReference>
<feature type="binding site" evidence="11">
    <location>
        <position position="433"/>
    </location>
    <ligand>
        <name>[4Fe-4S] cluster</name>
        <dbReference type="ChEBI" id="CHEBI:49883"/>
    </ligand>
</feature>
<accession>A0A8S4RAF1</accession>
<dbReference type="PANTHER" id="PTHR10537">
    <property type="entry name" value="DNA PRIMASE LARGE SUBUNIT"/>
    <property type="match status" value="1"/>
</dbReference>
<evidence type="ECO:0000256" key="5">
    <source>
        <dbReference type="ARBA" id="ARBA00022705"/>
    </source>
</evidence>
<evidence type="ECO:0000256" key="9">
    <source>
        <dbReference type="ARBA" id="ARBA00023125"/>
    </source>
</evidence>
<dbReference type="EMBL" id="CAKXAJ010025020">
    <property type="protein sequence ID" value="CAH2233998.1"/>
    <property type="molecule type" value="Genomic_DNA"/>
</dbReference>
<feature type="domain" description="DNA primase large subunit C-terminal" evidence="12">
    <location>
        <begin position="289"/>
        <end position="456"/>
    </location>
</feature>
<dbReference type="Proteomes" id="UP000838756">
    <property type="component" value="Unassembled WGS sequence"/>
</dbReference>
<evidence type="ECO:0000313" key="13">
    <source>
        <dbReference type="EMBL" id="CAH2233998.1"/>
    </source>
</evidence>
<comment type="similarity">
    <text evidence="1 10">Belongs to the eukaryotic-type primase large subunit family.</text>
</comment>
<dbReference type="OrthoDB" id="421393at2759"/>
<comment type="caution">
    <text evidence="13">The sequence shown here is derived from an EMBL/GenBank/DDBJ whole genome shotgun (WGS) entry which is preliminary data.</text>
</comment>
<dbReference type="GO" id="GO:0051539">
    <property type="term" value="F:4 iron, 4 sulfur cluster binding"/>
    <property type="evidence" value="ECO:0007669"/>
    <property type="project" value="UniProtKB-UniRule"/>
</dbReference>
<evidence type="ECO:0000256" key="6">
    <source>
        <dbReference type="ARBA" id="ARBA00022723"/>
    </source>
</evidence>
<evidence type="ECO:0000256" key="7">
    <source>
        <dbReference type="ARBA" id="ARBA00023004"/>
    </source>
</evidence>
<dbReference type="GO" id="GO:0046872">
    <property type="term" value="F:metal ion binding"/>
    <property type="evidence" value="ECO:0007669"/>
    <property type="project" value="UniProtKB-UniRule"/>
</dbReference>
<evidence type="ECO:0000313" key="14">
    <source>
        <dbReference type="Proteomes" id="UP000838756"/>
    </source>
</evidence>
<gene>
    <name evidence="13" type="primary">jg9901</name>
    <name evidence="13" type="ORF">PAEG_LOCUS11898</name>
</gene>
<sequence length="502" mass="58509">MDLKIKRKSNKTVITGSLVENYPHDLQMYKVPPTENISLHEFEALALERLTLLRCLSTATTLKGLRPYSEEWTEFVLNDLKTQGLKYYARLCEKSSCGTQDVASLQARRKDHIAHFILRLAYCRTEELRRWYIARELELFKMRFITMKSDDVDAFFNQNNLCYTSISDDEKNELIKYLRESTFHQSTQNIETFKFYKVKFFEVLDLVKARKVYLKGGYAYIPHKDFISVLSAQFRTHLRQSLAIACQHLGEIEQDERLVSLLKGLHQSYSGNDFISNTKIVIPIESIDSLSVKSFPLCMRQLHENLRSAHHLKHGGRLQYGLFLKGIGVTLEDSLRFWREEFTKIMELDKFEKQYAYNIRYNYGKEGSKKNYTPFNCLRIITNNVGPGECHGCPFRHSDINILKNKLKGYGLEGQAVNDILDVTKKGHFQIACSKYFDTVHNTGLDLGINHPNQFFEESQKLLQGEIKVVPKKEPKPSNNIKKEQDNFEDMDLDEITEWKET</sequence>
<comment type="function">
    <text evidence="10">DNA primase is the polymerase that synthesizes small RNA primers for the Okazaki fragments made during discontinuous DNA replication.</text>
</comment>
<proteinExistence type="inferred from homology"/>
<keyword evidence="8 10" id="KW-0411">Iron-sulfur</keyword>
<dbReference type="InterPro" id="IPR058560">
    <property type="entry name" value="DNA_primase_C"/>
</dbReference>
<organism evidence="13 14">
    <name type="scientific">Pararge aegeria aegeria</name>
    <dbReference type="NCBI Taxonomy" id="348720"/>
    <lineage>
        <taxon>Eukaryota</taxon>
        <taxon>Metazoa</taxon>
        <taxon>Ecdysozoa</taxon>
        <taxon>Arthropoda</taxon>
        <taxon>Hexapoda</taxon>
        <taxon>Insecta</taxon>
        <taxon>Pterygota</taxon>
        <taxon>Neoptera</taxon>
        <taxon>Endopterygota</taxon>
        <taxon>Lepidoptera</taxon>
        <taxon>Glossata</taxon>
        <taxon>Ditrysia</taxon>
        <taxon>Papilionoidea</taxon>
        <taxon>Nymphalidae</taxon>
        <taxon>Satyrinae</taxon>
        <taxon>Satyrini</taxon>
        <taxon>Parargina</taxon>
        <taxon>Pararge</taxon>
    </lineage>
</organism>
<evidence type="ECO:0000259" key="12">
    <source>
        <dbReference type="Pfam" id="PF04104"/>
    </source>
</evidence>
<evidence type="ECO:0000256" key="10">
    <source>
        <dbReference type="PIRNR" id="PIRNR009449"/>
    </source>
</evidence>
<feature type="binding site" evidence="11">
    <location>
        <position position="377"/>
    </location>
    <ligand>
        <name>[4Fe-4S] cluster</name>
        <dbReference type="ChEBI" id="CHEBI:49883"/>
    </ligand>
</feature>
<keyword evidence="6 10" id="KW-0479">Metal-binding</keyword>
<evidence type="ECO:0000256" key="1">
    <source>
        <dbReference type="ARBA" id="ARBA00010564"/>
    </source>
</evidence>
<keyword evidence="7 10" id="KW-0408">Iron</keyword>
<evidence type="ECO:0000256" key="4">
    <source>
        <dbReference type="ARBA" id="ARBA00022515"/>
    </source>
</evidence>
<dbReference type="PANTHER" id="PTHR10537:SF3">
    <property type="entry name" value="DNA PRIMASE LARGE SUBUNIT"/>
    <property type="match status" value="1"/>
</dbReference>
<keyword evidence="4 10" id="KW-0639">Primosome</keyword>
<dbReference type="Pfam" id="PF26466">
    <property type="entry name" value="DNA_primase_lrg_N"/>
    <property type="match status" value="1"/>
</dbReference>
<feature type="binding site" evidence="11">
    <location>
        <position position="393"/>
    </location>
    <ligand>
        <name>[4Fe-4S] cluster</name>
        <dbReference type="ChEBI" id="CHEBI:49883"/>
    </ligand>
</feature>
<keyword evidence="9 10" id="KW-0238">DNA-binding</keyword>
<protein>
    <recommendedName>
        <fullName evidence="2 10">DNA primase large subunit</fullName>
    </recommendedName>
</protein>
<evidence type="ECO:0000256" key="3">
    <source>
        <dbReference type="ARBA" id="ARBA00022485"/>
    </source>
</evidence>
<evidence type="ECO:0000256" key="2">
    <source>
        <dbReference type="ARBA" id="ARBA00019038"/>
    </source>
</evidence>
<evidence type="ECO:0000256" key="11">
    <source>
        <dbReference type="PIRSR" id="PIRSR009449-1"/>
    </source>
</evidence>